<name>A0A8H5F8V5_9AGAR</name>
<dbReference type="EMBL" id="JAACJJ010000006">
    <property type="protein sequence ID" value="KAF5328060.1"/>
    <property type="molecule type" value="Genomic_DNA"/>
</dbReference>
<dbReference type="AlphaFoldDB" id="A0A8H5F8V5"/>
<dbReference type="Gene3D" id="3.30.40.10">
    <property type="entry name" value="Zinc/RING finger domain, C3HC4 (zinc finger)"/>
    <property type="match status" value="1"/>
</dbReference>
<dbReference type="SUPFAM" id="SSF57903">
    <property type="entry name" value="FYVE/PHD zinc finger"/>
    <property type="match status" value="1"/>
</dbReference>
<organism evidence="4 5">
    <name type="scientific">Psilocybe cf. subviscida</name>
    <dbReference type="NCBI Taxonomy" id="2480587"/>
    <lineage>
        <taxon>Eukaryota</taxon>
        <taxon>Fungi</taxon>
        <taxon>Dikarya</taxon>
        <taxon>Basidiomycota</taxon>
        <taxon>Agaricomycotina</taxon>
        <taxon>Agaricomycetes</taxon>
        <taxon>Agaricomycetidae</taxon>
        <taxon>Agaricales</taxon>
        <taxon>Agaricineae</taxon>
        <taxon>Strophariaceae</taxon>
        <taxon>Psilocybe</taxon>
    </lineage>
</organism>
<feature type="domain" description="Nephrocystin 3-like N-terminal" evidence="3">
    <location>
        <begin position="113"/>
        <end position="271"/>
    </location>
</feature>
<keyword evidence="1" id="KW-0677">Repeat</keyword>
<dbReference type="SUPFAM" id="SSF52540">
    <property type="entry name" value="P-loop containing nucleoside triphosphate hydrolases"/>
    <property type="match status" value="1"/>
</dbReference>
<feature type="region of interest" description="Disordered" evidence="2">
    <location>
        <begin position="981"/>
        <end position="1002"/>
    </location>
</feature>
<accession>A0A8H5F8V5</accession>
<dbReference type="Proteomes" id="UP000567179">
    <property type="component" value="Unassembled WGS sequence"/>
</dbReference>
<evidence type="ECO:0000256" key="1">
    <source>
        <dbReference type="ARBA" id="ARBA00022737"/>
    </source>
</evidence>
<dbReference type="Gene3D" id="3.40.50.300">
    <property type="entry name" value="P-loop containing nucleotide triphosphate hydrolases"/>
    <property type="match status" value="1"/>
</dbReference>
<dbReference type="InterPro" id="IPR011011">
    <property type="entry name" value="Znf_FYVE_PHD"/>
</dbReference>
<dbReference type="PANTHER" id="PTHR10039">
    <property type="entry name" value="AMELOGENIN"/>
    <property type="match status" value="1"/>
</dbReference>
<evidence type="ECO:0000313" key="5">
    <source>
        <dbReference type="Proteomes" id="UP000567179"/>
    </source>
</evidence>
<comment type="caution">
    <text evidence="4">The sequence shown here is derived from an EMBL/GenBank/DDBJ whole genome shotgun (WGS) entry which is preliminary data.</text>
</comment>
<sequence length="1068" mass="120973">MSILTHSTVNSISHSTFVNNTKDTSFEALKNAAAPSAFHSYVGRPEPGKCYPNTRVDLLRALETWSLGRGISEGDSLGDDHQEHPPHMQALVLSTGNPEMPVTSPDRHLKLPNSPIIWLNGGAGAGKSAVAQSFAERCEDLGHIVASFFFFSTDSTRNSANRLVASLAYQIARADPAARAHIEAVVYQDPHVFEQDFKKQIISLILNPVQMSVQAPNADGSERRCIIIIDGLDECTGDGVQAGIVRAISDALCTASPDLQQTLPRFLICSRPEEPIVHAFRTLHPQNTYTSVNLSSDMNAGRDIRTFLEGKFAEIKQTHRRKDIIPASWPADYDLHRLIWNSSGHFIYAHTIVRVVSNDSRPVMALEAILGLRASPQRVREPFAELDVLYQHILQRALEKSSMNTIRHVLGFMVLANRTADYDEAPPDLDGLAQFLDLEEGEMDTLLSTIPSLAFFEQHPFCMEISFYHKSFEDFLGDEFRAGEFYIADHAIYEYIWARCLDAASGTGNPAKTNPKFVIDQAFRCHRGYDFSGWKGPHSLLGMIQRRDFSTWISTLSGTVWAITLRYPNDAYSWAANCFKYWLELSRNMKSSSQLVEDATRIVIEIIKNLQPCLNEAAPLLMCQKKLRSETECYASYIPTSDPFKFLFSELMEIGARSQTDFSALERFLEDDQMGEYRLTAEAFAEGCLHWMTFLTKNVNLFPIKNKRVLQNRRILILNEAARRLGGPFKWRRTRKTVRPHRMHGRLNFLWTRCVFILRAEDGYLLGKEVDYGYTNRELFFGSHSNQVLKKESNYSLSEKKDKWRFSIGGRYARIWAGTKTTIRGYMKVRRHGGEHFFPRAIPDWSRFQVDTDVIGGRESLSHKRHGEDRNRKGQFRFILSRIPAMLARAAKSDAVAALRSKALPPFARRYPDLTRRAQEAMEEYAARHGYASPYIDPGPKYTAGVTPQEASISVNELVVSTAAPSGETVTAHLPLSTAMSTCGRKRRRPARSPLNHSNHPSAEICDEPGCETIISQRERSIICRSPDCNRKYHLECQGLTDIPAAEWFCDEECERDVAIRKRMRYKL</sequence>
<reference evidence="4 5" key="1">
    <citation type="journal article" date="2020" name="ISME J.">
        <title>Uncovering the hidden diversity of litter-decomposition mechanisms in mushroom-forming fungi.</title>
        <authorList>
            <person name="Floudas D."/>
            <person name="Bentzer J."/>
            <person name="Ahren D."/>
            <person name="Johansson T."/>
            <person name="Persson P."/>
            <person name="Tunlid A."/>
        </authorList>
    </citation>
    <scope>NUCLEOTIDE SEQUENCE [LARGE SCALE GENOMIC DNA]</scope>
    <source>
        <strain evidence="4 5">CBS 101986</strain>
    </source>
</reference>
<evidence type="ECO:0000256" key="2">
    <source>
        <dbReference type="SAM" id="MobiDB-lite"/>
    </source>
</evidence>
<dbReference type="InterPro" id="IPR013083">
    <property type="entry name" value="Znf_RING/FYVE/PHD"/>
</dbReference>
<dbReference type="PANTHER" id="PTHR10039:SF14">
    <property type="entry name" value="NACHT DOMAIN-CONTAINING PROTEIN"/>
    <property type="match status" value="1"/>
</dbReference>
<gene>
    <name evidence="4" type="ORF">D9619_013654</name>
</gene>
<keyword evidence="5" id="KW-1185">Reference proteome</keyword>
<dbReference type="OrthoDB" id="5967843at2759"/>
<protein>
    <recommendedName>
        <fullName evidence="3">Nephrocystin 3-like N-terminal domain-containing protein</fullName>
    </recommendedName>
</protein>
<dbReference type="InterPro" id="IPR056884">
    <property type="entry name" value="NPHP3-like_N"/>
</dbReference>
<proteinExistence type="predicted"/>
<dbReference type="InterPro" id="IPR027417">
    <property type="entry name" value="P-loop_NTPase"/>
</dbReference>
<evidence type="ECO:0000313" key="4">
    <source>
        <dbReference type="EMBL" id="KAF5328060.1"/>
    </source>
</evidence>
<evidence type="ECO:0000259" key="3">
    <source>
        <dbReference type="Pfam" id="PF24883"/>
    </source>
</evidence>
<dbReference type="Pfam" id="PF24883">
    <property type="entry name" value="NPHP3_N"/>
    <property type="match status" value="1"/>
</dbReference>